<dbReference type="EMBL" id="RCNU01000001">
    <property type="protein sequence ID" value="RWQ99804.1"/>
    <property type="molecule type" value="Genomic_DNA"/>
</dbReference>
<keyword evidence="2" id="KW-1185">Reference proteome</keyword>
<name>A0A443I6U5_BYSSP</name>
<evidence type="ECO:0000313" key="1">
    <source>
        <dbReference type="EMBL" id="RWQ99804.1"/>
    </source>
</evidence>
<protein>
    <submittedName>
        <fullName evidence="1">Uncharacterized protein</fullName>
    </submittedName>
</protein>
<comment type="caution">
    <text evidence="1">The sequence shown here is derived from an EMBL/GenBank/DDBJ whole genome shotgun (WGS) entry which is preliminary data.</text>
</comment>
<dbReference type="Proteomes" id="UP000283841">
    <property type="component" value="Unassembled WGS sequence"/>
</dbReference>
<dbReference type="GeneID" id="39598846"/>
<sequence>LFSFAKGFICILHFAALKRLFAVVRVAFNMAKVLGIHQMVISTYLLDKNINVYDRPLRVGIRTQDINDNAPLLLVRNI</sequence>
<dbReference type="RefSeq" id="XP_028489449.1">
    <property type="nucleotide sequence ID" value="XM_028629569.1"/>
</dbReference>
<accession>A0A443I6U5</accession>
<reference evidence="1 2" key="1">
    <citation type="journal article" date="2018" name="Front. Microbiol.">
        <title>Genomic and genetic insights into a cosmopolitan fungus, Paecilomyces variotii (Eurotiales).</title>
        <authorList>
            <person name="Urquhart A.S."/>
            <person name="Mondo S.J."/>
            <person name="Makela M.R."/>
            <person name="Hane J.K."/>
            <person name="Wiebenga A."/>
            <person name="He G."/>
            <person name="Mihaltcheva S."/>
            <person name="Pangilinan J."/>
            <person name="Lipzen A."/>
            <person name="Barry K."/>
            <person name="de Vries R.P."/>
            <person name="Grigoriev I.V."/>
            <person name="Idnurm A."/>
        </authorList>
    </citation>
    <scope>NUCLEOTIDE SEQUENCE [LARGE SCALE GENOMIC DNA]</scope>
    <source>
        <strain evidence="1 2">CBS 101075</strain>
    </source>
</reference>
<dbReference type="AlphaFoldDB" id="A0A443I6U5"/>
<dbReference type="VEuPathDB" id="FungiDB:C8Q69DRAFT_452499"/>
<proteinExistence type="predicted"/>
<evidence type="ECO:0000313" key="2">
    <source>
        <dbReference type="Proteomes" id="UP000283841"/>
    </source>
</evidence>
<gene>
    <name evidence="1" type="ORF">C8Q69DRAFT_452499</name>
</gene>
<feature type="non-terminal residue" evidence="1">
    <location>
        <position position="1"/>
    </location>
</feature>
<organism evidence="1 2">
    <name type="scientific">Byssochlamys spectabilis</name>
    <name type="common">Paecilomyces variotii</name>
    <dbReference type="NCBI Taxonomy" id="264951"/>
    <lineage>
        <taxon>Eukaryota</taxon>
        <taxon>Fungi</taxon>
        <taxon>Dikarya</taxon>
        <taxon>Ascomycota</taxon>
        <taxon>Pezizomycotina</taxon>
        <taxon>Eurotiomycetes</taxon>
        <taxon>Eurotiomycetidae</taxon>
        <taxon>Eurotiales</taxon>
        <taxon>Thermoascaceae</taxon>
        <taxon>Paecilomyces</taxon>
    </lineage>
</organism>